<feature type="domain" description="Solute-binding protein family 5" evidence="4">
    <location>
        <begin position="72"/>
        <end position="445"/>
    </location>
</feature>
<comment type="caution">
    <text evidence="5">The sequence shown here is derived from an EMBL/GenBank/DDBJ whole genome shotgun (WGS) entry which is preliminary data.</text>
</comment>
<dbReference type="SUPFAM" id="SSF53850">
    <property type="entry name" value="Periplasmic binding protein-like II"/>
    <property type="match status" value="1"/>
</dbReference>
<dbReference type="InterPro" id="IPR039424">
    <property type="entry name" value="SBP_5"/>
</dbReference>
<evidence type="ECO:0000313" key="6">
    <source>
        <dbReference type="Proteomes" id="UP000322110"/>
    </source>
</evidence>
<name>A0A5B2TEH7_9PROT</name>
<comment type="subcellular location">
    <subcellularLocation>
        <location evidence="1">Periplasm</location>
    </subcellularLocation>
</comment>
<dbReference type="InterPro" id="IPR000914">
    <property type="entry name" value="SBP_5_dom"/>
</dbReference>
<protein>
    <submittedName>
        <fullName evidence="5">ABC transporter substrate-binding protein</fullName>
    </submittedName>
</protein>
<dbReference type="GO" id="GO:0043190">
    <property type="term" value="C:ATP-binding cassette (ABC) transporter complex"/>
    <property type="evidence" value="ECO:0007669"/>
    <property type="project" value="InterPro"/>
</dbReference>
<accession>A0A5B2TEH7</accession>
<dbReference type="GO" id="GO:0015833">
    <property type="term" value="P:peptide transport"/>
    <property type="evidence" value="ECO:0007669"/>
    <property type="project" value="TreeGrafter"/>
</dbReference>
<evidence type="ECO:0000256" key="1">
    <source>
        <dbReference type="ARBA" id="ARBA00004418"/>
    </source>
</evidence>
<evidence type="ECO:0000313" key="5">
    <source>
        <dbReference type="EMBL" id="KAA2212210.1"/>
    </source>
</evidence>
<dbReference type="PANTHER" id="PTHR30290:SF38">
    <property type="entry name" value="D,D-DIPEPTIDE-BINDING PERIPLASMIC PROTEIN DDPA-RELATED"/>
    <property type="match status" value="1"/>
</dbReference>
<dbReference type="OrthoDB" id="9803988at2"/>
<dbReference type="InterPro" id="IPR030678">
    <property type="entry name" value="Peptide/Ni-bd"/>
</dbReference>
<evidence type="ECO:0000256" key="3">
    <source>
        <dbReference type="ARBA" id="ARBA00022729"/>
    </source>
</evidence>
<comment type="similarity">
    <text evidence="2">Belongs to the bacterial solute-binding protein 5 family.</text>
</comment>
<organism evidence="5 6">
    <name type="scientific">Teichococcus oryzae</name>
    <dbReference type="NCBI Taxonomy" id="1608942"/>
    <lineage>
        <taxon>Bacteria</taxon>
        <taxon>Pseudomonadati</taxon>
        <taxon>Pseudomonadota</taxon>
        <taxon>Alphaproteobacteria</taxon>
        <taxon>Acetobacterales</taxon>
        <taxon>Roseomonadaceae</taxon>
        <taxon>Roseomonas</taxon>
    </lineage>
</organism>
<dbReference type="Gene3D" id="3.10.105.10">
    <property type="entry name" value="Dipeptide-binding Protein, Domain 3"/>
    <property type="match status" value="1"/>
</dbReference>
<dbReference type="AlphaFoldDB" id="A0A5B2TEH7"/>
<dbReference type="EMBL" id="VUKA01000010">
    <property type="protein sequence ID" value="KAA2212210.1"/>
    <property type="molecule type" value="Genomic_DNA"/>
</dbReference>
<dbReference type="PIRSF" id="PIRSF002741">
    <property type="entry name" value="MppA"/>
    <property type="match status" value="1"/>
</dbReference>
<sequence length="529" mass="58404">MKRRQFMLAGAGLGAGMLSAPRLSLAQGRTVLRVIPQADLAVLDPGITTATVTRNHGFMVFDTLYGMNAAGEPVPEMVGAQEVSEDGKTWTLRLREGLRFHDGEPVRAEDCVASLRRWARRDPFGKTLMAVTDELSAVDDRTLRFRLKRAFPLLPQALAKTTPYTPFIMPARILPADPNAAITEMVGSGPFRFLPEERLPGARVAYSRFDGYVPRGEGTPGISAGPKVVHVERVEWNIVPDASTAQAAMQQGEMDWWERPIPDLLPLLRRDRSLKVEITNRSGTMAFLQFNHLHPPFNNVAIRRLVLSAINQDDYAAAMGGSDTSLQGGKVGIFLPGGPMATEAGLEAMARRTDFDQLRRELAEAGYKNEPVVMLVGTDSPVNNAASEVTADLLRKMGFNVDYRAMDWGSVVQRRTSQQPPDKGGWNLFAVSADGDYFVDPTVVPSIRANGKDAWIGWPDSPAIEALYRDWFLAPGQEQRKAIARDLQLQTLKDVTWIPVGQVFLPTVLRQNVSGVLPGFIKFWNVRKS</sequence>
<keyword evidence="3" id="KW-0732">Signal</keyword>
<dbReference type="CDD" id="cd08502">
    <property type="entry name" value="PBP2_NikA_DppA_OppA_like_16"/>
    <property type="match status" value="1"/>
</dbReference>
<dbReference type="RefSeq" id="WP_149813313.1">
    <property type="nucleotide sequence ID" value="NZ_VUKA01000010.1"/>
</dbReference>
<proteinExistence type="inferred from homology"/>
<dbReference type="Gene3D" id="3.40.190.10">
    <property type="entry name" value="Periplasmic binding protein-like II"/>
    <property type="match status" value="1"/>
</dbReference>
<dbReference type="Proteomes" id="UP000322110">
    <property type="component" value="Unassembled WGS sequence"/>
</dbReference>
<dbReference type="GO" id="GO:1904680">
    <property type="term" value="F:peptide transmembrane transporter activity"/>
    <property type="evidence" value="ECO:0007669"/>
    <property type="project" value="TreeGrafter"/>
</dbReference>
<dbReference type="Pfam" id="PF00496">
    <property type="entry name" value="SBP_bac_5"/>
    <property type="match status" value="1"/>
</dbReference>
<evidence type="ECO:0000259" key="4">
    <source>
        <dbReference type="Pfam" id="PF00496"/>
    </source>
</evidence>
<gene>
    <name evidence="5" type="ORF">F0Q34_16355</name>
</gene>
<reference evidence="5 6" key="1">
    <citation type="journal article" date="2015" name="Int. J. Syst. Evol. Microbiol.">
        <title>Roseomonas oryzae sp. nov., isolated from paddy rhizosphere soil.</title>
        <authorList>
            <person name="Ramaprasad E.V."/>
            <person name="Sasikala Ch."/>
            <person name="Ramana Ch.V."/>
        </authorList>
    </citation>
    <scope>NUCLEOTIDE SEQUENCE [LARGE SCALE GENOMIC DNA]</scope>
    <source>
        <strain evidence="5 6">KCTC 42542</strain>
    </source>
</reference>
<keyword evidence="6" id="KW-1185">Reference proteome</keyword>
<evidence type="ECO:0000256" key="2">
    <source>
        <dbReference type="ARBA" id="ARBA00005695"/>
    </source>
</evidence>
<dbReference type="GO" id="GO:0030288">
    <property type="term" value="C:outer membrane-bounded periplasmic space"/>
    <property type="evidence" value="ECO:0007669"/>
    <property type="project" value="UniProtKB-ARBA"/>
</dbReference>
<dbReference type="PANTHER" id="PTHR30290">
    <property type="entry name" value="PERIPLASMIC BINDING COMPONENT OF ABC TRANSPORTER"/>
    <property type="match status" value="1"/>
</dbReference>